<keyword evidence="3" id="KW-1185">Reference proteome</keyword>
<dbReference type="SUPFAM" id="SSF46689">
    <property type="entry name" value="Homeodomain-like"/>
    <property type="match status" value="1"/>
</dbReference>
<gene>
    <name evidence="2" type="ORF">ACFOJ9_05685</name>
</gene>
<sequence>MSVSEDGTNRAASFADLKRWVAGREIVLPPQVKKLAAAAFAHPELLAFESANKIAAQTGVSKTTVARFARLLGNRNLKEARRIFRDELRRRNKWASGRKSSS</sequence>
<proteinExistence type="predicted"/>
<organism evidence="2 3">
    <name type="scientific">Mesorhizobium cantuariense</name>
    <dbReference type="NCBI Taxonomy" id="1300275"/>
    <lineage>
        <taxon>Bacteria</taxon>
        <taxon>Pseudomonadati</taxon>
        <taxon>Pseudomonadota</taxon>
        <taxon>Alphaproteobacteria</taxon>
        <taxon>Hyphomicrobiales</taxon>
        <taxon>Phyllobacteriaceae</taxon>
        <taxon>Mesorhizobium</taxon>
    </lineage>
</organism>
<evidence type="ECO:0000259" key="1">
    <source>
        <dbReference type="PROSITE" id="PS51071"/>
    </source>
</evidence>
<protein>
    <submittedName>
        <fullName evidence="2">MurR/RpiR family transcriptional regulator</fullName>
    </submittedName>
</protein>
<dbReference type="InterPro" id="IPR000281">
    <property type="entry name" value="HTH_RpiR"/>
</dbReference>
<dbReference type="PROSITE" id="PS51071">
    <property type="entry name" value="HTH_RPIR"/>
    <property type="match status" value="1"/>
</dbReference>
<evidence type="ECO:0000313" key="3">
    <source>
        <dbReference type="Proteomes" id="UP001595648"/>
    </source>
</evidence>
<dbReference type="EMBL" id="JBHRVD010000001">
    <property type="protein sequence ID" value="MFC3321274.1"/>
    <property type="molecule type" value="Genomic_DNA"/>
</dbReference>
<evidence type="ECO:0000313" key="2">
    <source>
        <dbReference type="EMBL" id="MFC3321274.1"/>
    </source>
</evidence>
<dbReference type="InterPro" id="IPR009057">
    <property type="entry name" value="Homeodomain-like_sf"/>
</dbReference>
<dbReference type="Proteomes" id="UP001595648">
    <property type="component" value="Unassembled WGS sequence"/>
</dbReference>
<dbReference type="InterPro" id="IPR036388">
    <property type="entry name" value="WH-like_DNA-bd_sf"/>
</dbReference>
<name>A0ABV7MJB5_9HYPH</name>
<dbReference type="RefSeq" id="WP_378977503.1">
    <property type="nucleotide sequence ID" value="NZ_JBHRVD010000001.1"/>
</dbReference>
<reference evidence="3" key="1">
    <citation type="journal article" date="2019" name="Int. J. Syst. Evol. Microbiol.">
        <title>The Global Catalogue of Microorganisms (GCM) 10K type strain sequencing project: providing services to taxonomists for standard genome sequencing and annotation.</title>
        <authorList>
            <consortium name="The Broad Institute Genomics Platform"/>
            <consortium name="The Broad Institute Genome Sequencing Center for Infectious Disease"/>
            <person name="Wu L."/>
            <person name="Ma J."/>
        </authorList>
    </citation>
    <scope>NUCLEOTIDE SEQUENCE [LARGE SCALE GENOMIC DNA]</scope>
    <source>
        <strain evidence="3">ICMP 19515</strain>
    </source>
</reference>
<accession>A0ABV7MJB5</accession>
<dbReference type="Gene3D" id="1.10.10.10">
    <property type="entry name" value="Winged helix-like DNA-binding domain superfamily/Winged helix DNA-binding domain"/>
    <property type="match status" value="1"/>
</dbReference>
<comment type="caution">
    <text evidence="2">The sequence shown here is derived from an EMBL/GenBank/DDBJ whole genome shotgun (WGS) entry which is preliminary data.</text>
</comment>
<feature type="domain" description="HTH rpiR-type" evidence="1">
    <location>
        <begin position="15"/>
        <end position="91"/>
    </location>
</feature>